<dbReference type="FunFam" id="3.40.50.300:FF:001255">
    <property type="entry name" value="DNA polymerase III subunit delta"/>
    <property type="match status" value="1"/>
</dbReference>
<keyword evidence="3" id="KW-0808">Transferase</keyword>
<dbReference type="EMBL" id="MLQQ01000028">
    <property type="protein sequence ID" value="OIJ11415.1"/>
    <property type="molecule type" value="Genomic_DNA"/>
</dbReference>
<sequence>MEMMWNELAKSQEKVVRIITNSIQKQRLSHAYLFEGAKGTGKKKIAIQLAKTFFCENQQGADPCETCPDCKRIASGNHPDIHIIHPDGQSIKIEQIRHLKKEFSYRGMESTKKFYIIEDAQKMTSSAANGLLKFLEEPDGLSTAVLTTSEVQKILSTILSRTQILSFVPLTPLQLIEQLEKSGVSKPISRLLGQLTNDIEEAYQLYHEDWIAQARSIMIQLVEEVCTRPHQVMLTLQESWFAHFKEKNQLNLGLDLLLLWYRDVLRTLLANEDQLIFVDQIDILERHALKSSQRTVGHHMASILEAKRRLGANVNPQLLMEQLMLRLQEG</sequence>
<dbReference type="Pfam" id="PF09115">
    <property type="entry name" value="DNApol3-delta_C"/>
    <property type="match status" value="1"/>
</dbReference>
<evidence type="ECO:0000256" key="6">
    <source>
        <dbReference type="ARBA" id="ARBA00022932"/>
    </source>
</evidence>
<protein>
    <recommendedName>
        <fullName evidence="2">DNA polymerase III subunit delta'</fullName>
        <ecNumber evidence="1">2.7.7.7</ecNumber>
    </recommendedName>
</protein>
<dbReference type="InterPro" id="IPR015199">
    <property type="entry name" value="DNA_pol_III_delta_C"/>
</dbReference>
<keyword evidence="10" id="KW-1185">Reference proteome</keyword>
<comment type="caution">
    <text evidence="9">The sequence shown here is derived from an EMBL/GenBank/DDBJ whole genome shotgun (WGS) entry which is preliminary data.</text>
</comment>
<dbReference type="GO" id="GO:0009360">
    <property type="term" value="C:DNA polymerase III complex"/>
    <property type="evidence" value="ECO:0007669"/>
    <property type="project" value="InterPro"/>
</dbReference>
<organism evidence="9 10">
    <name type="scientific">Anaerobacillus arseniciselenatis</name>
    <dbReference type="NCBI Taxonomy" id="85682"/>
    <lineage>
        <taxon>Bacteria</taxon>
        <taxon>Bacillati</taxon>
        <taxon>Bacillota</taxon>
        <taxon>Bacilli</taxon>
        <taxon>Bacillales</taxon>
        <taxon>Bacillaceae</taxon>
        <taxon>Anaerobacillus</taxon>
    </lineage>
</organism>
<evidence type="ECO:0000256" key="3">
    <source>
        <dbReference type="ARBA" id="ARBA00022679"/>
    </source>
</evidence>
<keyword evidence="5" id="KW-0235">DNA replication</keyword>
<dbReference type="Gene3D" id="3.40.50.300">
    <property type="entry name" value="P-loop containing nucleotide triphosphate hydrolases"/>
    <property type="match status" value="1"/>
</dbReference>
<dbReference type="AlphaFoldDB" id="A0A1S2LIW7"/>
<accession>A0A1S2LIW7</accession>
<dbReference type="Proteomes" id="UP000180098">
    <property type="component" value="Unassembled WGS sequence"/>
</dbReference>
<dbReference type="SUPFAM" id="SSF52540">
    <property type="entry name" value="P-loop containing nucleoside triphosphate hydrolases"/>
    <property type="match status" value="1"/>
</dbReference>
<evidence type="ECO:0000256" key="5">
    <source>
        <dbReference type="ARBA" id="ARBA00022705"/>
    </source>
</evidence>
<dbReference type="NCBIfam" id="NF005972">
    <property type="entry name" value="PRK08058.1"/>
    <property type="match status" value="1"/>
</dbReference>
<dbReference type="PANTHER" id="PTHR11669:SF8">
    <property type="entry name" value="DNA POLYMERASE III SUBUNIT DELTA"/>
    <property type="match status" value="1"/>
</dbReference>
<evidence type="ECO:0000256" key="7">
    <source>
        <dbReference type="ARBA" id="ARBA00049244"/>
    </source>
</evidence>
<keyword evidence="4" id="KW-0548">Nucleotidyltransferase</keyword>
<evidence type="ECO:0000256" key="1">
    <source>
        <dbReference type="ARBA" id="ARBA00012417"/>
    </source>
</evidence>
<evidence type="ECO:0000313" key="10">
    <source>
        <dbReference type="Proteomes" id="UP000180098"/>
    </source>
</evidence>
<dbReference type="InterPro" id="IPR027417">
    <property type="entry name" value="P-loop_NTPase"/>
</dbReference>
<dbReference type="PANTHER" id="PTHR11669">
    <property type="entry name" value="REPLICATION FACTOR C / DNA POLYMERASE III GAMMA-TAU SUBUNIT"/>
    <property type="match status" value="1"/>
</dbReference>
<dbReference type="EC" id="2.7.7.7" evidence="1"/>
<keyword evidence="6" id="KW-0239">DNA-directed DNA polymerase</keyword>
<dbReference type="GO" id="GO:0003887">
    <property type="term" value="F:DNA-directed DNA polymerase activity"/>
    <property type="evidence" value="ECO:0007669"/>
    <property type="project" value="UniProtKB-KW"/>
</dbReference>
<dbReference type="InterPro" id="IPR050238">
    <property type="entry name" value="DNA_Rep/Repair_Clamp_Loader"/>
</dbReference>
<comment type="catalytic activity">
    <reaction evidence="7">
        <text>DNA(n) + a 2'-deoxyribonucleoside 5'-triphosphate = DNA(n+1) + diphosphate</text>
        <dbReference type="Rhea" id="RHEA:22508"/>
        <dbReference type="Rhea" id="RHEA-COMP:17339"/>
        <dbReference type="Rhea" id="RHEA-COMP:17340"/>
        <dbReference type="ChEBI" id="CHEBI:33019"/>
        <dbReference type="ChEBI" id="CHEBI:61560"/>
        <dbReference type="ChEBI" id="CHEBI:173112"/>
        <dbReference type="EC" id="2.7.7.7"/>
    </reaction>
</comment>
<name>A0A1S2LIW7_9BACI</name>
<reference evidence="9 10" key="1">
    <citation type="submission" date="2016-10" db="EMBL/GenBank/DDBJ databases">
        <title>Draft genome sequences of four alkaliphilic bacteria belonging to the Anaerobacillus genus.</title>
        <authorList>
            <person name="Bassil N.M."/>
            <person name="Lloyd J.R."/>
        </authorList>
    </citation>
    <scope>NUCLEOTIDE SEQUENCE [LARGE SCALE GENOMIC DNA]</scope>
    <source>
        <strain evidence="9 10">DSM 15340</strain>
    </source>
</reference>
<dbReference type="GO" id="GO:0006261">
    <property type="term" value="P:DNA-templated DNA replication"/>
    <property type="evidence" value="ECO:0007669"/>
    <property type="project" value="TreeGrafter"/>
</dbReference>
<dbReference type="GO" id="GO:0008408">
    <property type="term" value="F:3'-5' exonuclease activity"/>
    <property type="evidence" value="ECO:0007669"/>
    <property type="project" value="InterPro"/>
</dbReference>
<evidence type="ECO:0000313" key="9">
    <source>
        <dbReference type="EMBL" id="OIJ11415.1"/>
    </source>
</evidence>
<evidence type="ECO:0000256" key="2">
    <source>
        <dbReference type="ARBA" id="ARBA00014363"/>
    </source>
</evidence>
<dbReference type="InterPro" id="IPR004622">
    <property type="entry name" value="DNA_pol_HolB"/>
</dbReference>
<evidence type="ECO:0000256" key="4">
    <source>
        <dbReference type="ARBA" id="ARBA00022695"/>
    </source>
</evidence>
<dbReference type="GO" id="GO:0003677">
    <property type="term" value="F:DNA binding"/>
    <property type="evidence" value="ECO:0007669"/>
    <property type="project" value="InterPro"/>
</dbReference>
<evidence type="ECO:0000259" key="8">
    <source>
        <dbReference type="Pfam" id="PF09115"/>
    </source>
</evidence>
<dbReference type="NCBIfam" id="TIGR00678">
    <property type="entry name" value="holB"/>
    <property type="match status" value="1"/>
</dbReference>
<proteinExistence type="predicted"/>
<gene>
    <name evidence="9" type="ORF">BKP35_12315</name>
</gene>
<feature type="domain" description="DNA polymerase III delta subunit C-terminal" evidence="8">
    <location>
        <begin position="244"/>
        <end position="328"/>
    </location>
</feature>
<dbReference type="Pfam" id="PF13177">
    <property type="entry name" value="DNA_pol3_delta2"/>
    <property type="match status" value="1"/>
</dbReference>